<feature type="transmembrane region" description="Helical" evidence="1">
    <location>
        <begin position="362"/>
        <end position="381"/>
    </location>
</feature>
<keyword evidence="3" id="KW-1185">Reference proteome</keyword>
<dbReference type="AlphaFoldDB" id="A0A812IKL3"/>
<accession>A0A812IKL3</accession>
<proteinExistence type="predicted"/>
<feature type="transmembrane region" description="Helical" evidence="1">
    <location>
        <begin position="338"/>
        <end position="356"/>
    </location>
</feature>
<evidence type="ECO:0000313" key="2">
    <source>
        <dbReference type="EMBL" id="CAE7039365.1"/>
    </source>
</evidence>
<name>A0A812IKL3_9DINO</name>
<keyword evidence="1" id="KW-0472">Membrane</keyword>
<keyword evidence="1" id="KW-1133">Transmembrane helix</keyword>
<feature type="transmembrane region" description="Helical" evidence="1">
    <location>
        <begin position="265"/>
        <end position="287"/>
    </location>
</feature>
<evidence type="ECO:0000313" key="3">
    <source>
        <dbReference type="Proteomes" id="UP000604046"/>
    </source>
</evidence>
<organism evidence="2 3">
    <name type="scientific">Symbiodinium natans</name>
    <dbReference type="NCBI Taxonomy" id="878477"/>
    <lineage>
        <taxon>Eukaryota</taxon>
        <taxon>Sar</taxon>
        <taxon>Alveolata</taxon>
        <taxon>Dinophyceae</taxon>
        <taxon>Suessiales</taxon>
        <taxon>Symbiodiniaceae</taxon>
        <taxon>Symbiodinium</taxon>
    </lineage>
</organism>
<gene>
    <name evidence="2" type="primary">GONST4</name>
    <name evidence="2" type="ORF">SNAT2548_LOCUS4675</name>
</gene>
<dbReference type="OrthoDB" id="10489032at2759"/>
<feature type="transmembrane region" description="Helical" evidence="1">
    <location>
        <begin position="307"/>
        <end position="326"/>
    </location>
</feature>
<evidence type="ECO:0000256" key="1">
    <source>
        <dbReference type="SAM" id="Phobius"/>
    </source>
</evidence>
<dbReference type="Proteomes" id="UP000604046">
    <property type="component" value="Unassembled WGS sequence"/>
</dbReference>
<sequence>MVEDMFFRNAGIASGLCFALRDISAMAERRWQRRTAQDHPIDLKVPAFNWKHWQSRASGLQGLSAYRRCCVSGNSQSFLTAQVGPFNETPSLMCALGRLSWDRLANLRLANVRLRQIKAIRWSHFPGGMLVSSLFTLCLTSSLVGLRRVHVPMVVVGKNLGPFCTAILESLLLEAWRGRQPMIEQRDEFLIFLDPGAGKYTVCHGRRELRHLVCDKFFRDSVAERLKWVLRDAALFAAAEDLEGVFLVGLNAALEKYVVRTVDQAALGFSLYRCVLAVPLLGIMLALGMEDVYDALLAIVNASNYCLLVLAVSTIFSAAAGLLVFTLQGRVSATTTQIASLCYKLATTALSLVLFPEAQRDLGLLAFIGYGLSTVSVALYAQFGKTNA</sequence>
<comment type="caution">
    <text evidence="2">The sequence shown here is derived from an EMBL/GenBank/DDBJ whole genome shotgun (WGS) entry which is preliminary data.</text>
</comment>
<keyword evidence="1" id="KW-0812">Transmembrane</keyword>
<dbReference type="EMBL" id="CAJNDS010000291">
    <property type="protein sequence ID" value="CAE7039365.1"/>
    <property type="molecule type" value="Genomic_DNA"/>
</dbReference>
<reference evidence="2" key="1">
    <citation type="submission" date="2021-02" db="EMBL/GenBank/DDBJ databases">
        <authorList>
            <person name="Dougan E. K."/>
            <person name="Rhodes N."/>
            <person name="Thang M."/>
            <person name="Chan C."/>
        </authorList>
    </citation>
    <scope>NUCLEOTIDE SEQUENCE</scope>
</reference>
<protein>
    <submittedName>
        <fullName evidence="2">GONST4 protein</fullName>
    </submittedName>
</protein>